<gene>
    <name evidence="1" type="ORF">UFOVP761_17</name>
</gene>
<accession>A0A6J5NWK1</accession>
<organism evidence="1">
    <name type="scientific">uncultured Caudovirales phage</name>
    <dbReference type="NCBI Taxonomy" id="2100421"/>
    <lineage>
        <taxon>Viruses</taxon>
        <taxon>Duplodnaviria</taxon>
        <taxon>Heunggongvirae</taxon>
        <taxon>Uroviricota</taxon>
        <taxon>Caudoviricetes</taxon>
        <taxon>Peduoviridae</taxon>
        <taxon>Maltschvirus</taxon>
        <taxon>Maltschvirus maltsch</taxon>
    </lineage>
</organism>
<reference evidence="1" key="1">
    <citation type="submission" date="2020-04" db="EMBL/GenBank/DDBJ databases">
        <authorList>
            <person name="Chiriac C."/>
            <person name="Salcher M."/>
            <person name="Ghai R."/>
            <person name="Kavagutti S V."/>
        </authorList>
    </citation>
    <scope>NUCLEOTIDE SEQUENCE</scope>
</reference>
<protein>
    <submittedName>
        <fullName evidence="1">Uncharacterized protein</fullName>
    </submittedName>
</protein>
<evidence type="ECO:0000313" key="1">
    <source>
        <dbReference type="EMBL" id="CAB4161661.1"/>
    </source>
</evidence>
<name>A0A6J5NWK1_9CAUD</name>
<proteinExistence type="predicted"/>
<dbReference type="EMBL" id="LR796718">
    <property type="protein sequence ID" value="CAB4161661.1"/>
    <property type="molecule type" value="Genomic_DNA"/>
</dbReference>
<sequence>MKTNDGWQMICDGWRKLADDRGAERDALALELERARLEAAETVRAMRAQLEAAWTDNRALQIELERLSLDVHILAEELERERAPKRDER</sequence>